<accession>A0ACB8YC31</accession>
<evidence type="ECO:0000313" key="2">
    <source>
        <dbReference type="Proteomes" id="UP001056120"/>
    </source>
</evidence>
<sequence length="105" mass="11802">MKLEVLPHLQPFLAEGASSKGDTISFRAFSHQKYDLVVHPRESRGGAPETTQFRSVATKMIESLKTKVDIVEFIYDGNCAESYLQIQFAYSATRHNAMGNLHITK</sequence>
<name>A0ACB8YC31_9ASTR</name>
<protein>
    <submittedName>
        <fullName evidence="1">Uncharacterized protein</fullName>
    </submittedName>
</protein>
<dbReference type="EMBL" id="CM042045">
    <property type="protein sequence ID" value="KAI3683222.1"/>
    <property type="molecule type" value="Genomic_DNA"/>
</dbReference>
<reference evidence="1 2" key="2">
    <citation type="journal article" date="2022" name="Mol. Ecol. Resour.">
        <title>The genomes of chicory, endive, great burdock and yacon provide insights into Asteraceae paleo-polyploidization history and plant inulin production.</title>
        <authorList>
            <person name="Fan W."/>
            <person name="Wang S."/>
            <person name="Wang H."/>
            <person name="Wang A."/>
            <person name="Jiang F."/>
            <person name="Liu H."/>
            <person name="Zhao H."/>
            <person name="Xu D."/>
            <person name="Zhang Y."/>
        </authorList>
    </citation>
    <scope>NUCLEOTIDE SEQUENCE [LARGE SCALE GENOMIC DNA]</scope>
    <source>
        <strain evidence="2">cv. Yunnan</strain>
        <tissue evidence="1">Leaves</tissue>
    </source>
</reference>
<comment type="caution">
    <text evidence="1">The sequence shown here is derived from an EMBL/GenBank/DDBJ whole genome shotgun (WGS) entry which is preliminary data.</text>
</comment>
<evidence type="ECO:0000313" key="1">
    <source>
        <dbReference type="EMBL" id="KAI3683222.1"/>
    </source>
</evidence>
<dbReference type="Proteomes" id="UP001056120">
    <property type="component" value="Linkage Group LG28"/>
</dbReference>
<proteinExistence type="predicted"/>
<reference evidence="2" key="1">
    <citation type="journal article" date="2022" name="Mol. Ecol. Resour.">
        <title>The genomes of chicory, endive, great burdock and yacon provide insights into Asteraceae palaeo-polyploidization history and plant inulin production.</title>
        <authorList>
            <person name="Fan W."/>
            <person name="Wang S."/>
            <person name="Wang H."/>
            <person name="Wang A."/>
            <person name="Jiang F."/>
            <person name="Liu H."/>
            <person name="Zhao H."/>
            <person name="Xu D."/>
            <person name="Zhang Y."/>
        </authorList>
    </citation>
    <scope>NUCLEOTIDE SEQUENCE [LARGE SCALE GENOMIC DNA]</scope>
    <source>
        <strain evidence="2">cv. Yunnan</strain>
    </source>
</reference>
<organism evidence="1 2">
    <name type="scientific">Smallanthus sonchifolius</name>
    <dbReference type="NCBI Taxonomy" id="185202"/>
    <lineage>
        <taxon>Eukaryota</taxon>
        <taxon>Viridiplantae</taxon>
        <taxon>Streptophyta</taxon>
        <taxon>Embryophyta</taxon>
        <taxon>Tracheophyta</taxon>
        <taxon>Spermatophyta</taxon>
        <taxon>Magnoliopsida</taxon>
        <taxon>eudicotyledons</taxon>
        <taxon>Gunneridae</taxon>
        <taxon>Pentapetalae</taxon>
        <taxon>asterids</taxon>
        <taxon>campanulids</taxon>
        <taxon>Asterales</taxon>
        <taxon>Asteraceae</taxon>
        <taxon>Asteroideae</taxon>
        <taxon>Heliantheae alliance</taxon>
        <taxon>Millerieae</taxon>
        <taxon>Smallanthus</taxon>
    </lineage>
</organism>
<gene>
    <name evidence="1" type="ORF">L1987_83722</name>
</gene>
<keyword evidence="2" id="KW-1185">Reference proteome</keyword>